<evidence type="ECO:0000256" key="4">
    <source>
        <dbReference type="PROSITE-ProRule" id="PRU00335"/>
    </source>
</evidence>
<dbReference type="InterPro" id="IPR001647">
    <property type="entry name" value="HTH_TetR"/>
</dbReference>
<evidence type="ECO:0000259" key="6">
    <source>
        <dbReference type="PROSITE" id="PS50977"/>
    </source>
</evidence>
<dbReference type="Proteomes" id="UP000290365">
    <property type="component" value="Chromosome"/>
</dbReference>
<sequence>MANMTSAERMRQGTRKRREQQKQELYHEILSAAAELLLERGYEQFSLRQVAERIGYSAGTIYLYFKDKDEVLFKLAQDFYARFGRQLAAAFNSESEPMARILAGGRAYISFGVHNPVAYQLMFMQFGEFKARIENNAGRPAGPDPFDLLREEVRKGIDAGLIRREDPNAIADALRSCVHGMVAFAIQIHSDDQPRIEAMTEIALQILIDGLKPR</sequence>
<evidence type="ECO:0000313" key="7">
    <source>
        <dbReference type="EMBL" id="QBD80748.1"/>
    </source>
</evidence>
<evidence type="ECO:0000256" key="2">
    <source>
        <dbReference type="ARBA" id="ARBA00023125"/>
    </source>
</evidence>
<dbReference type="AlphaFoldDB" id="A0A4P6JY70"/>
<dbReference type="Pfam" id="PF13305">
    <property type="entry name" value="TetR_C_33"/>
    <property type="match status" value="1"/>
</dbReference>
<dbReference type="SUPFAM" id="SSF48498">
    <property type="entry name" value="Tetracyclin repressor-like, C-terminal domain"/>
    <property type="match status" value="1"/>
</dbReference>
<gene>
    <name evidence="7" type="ORF">EPA93_34180</name>
</gene>
<keyword evidence="8" id="KW-1185">Reference proteome</keyword>
<feature type="region of interest" description="Disordered" evidence="5">
    <location>
        <begin position="1"/>
        <end position="20"/>
    </location>
</feature>
<dbReference type="InterPro" id="IPR036271">
    <property type="entry name" value="Tet_transcr_reg_TetR-rel_C_sf"/>
</dbReference>
<protein>
    <submittedName>
        <fullName evidence="7">TetR/AcrR family transcriptional regulator</fullName>
    </submittedName>
</protein>
<dbReference type="InterPro" id="IPR009057">
    <property type="entry name" value="Homeodomain-like_sf"/>
</dbReference>
<evidence type="ECO:0000256" key="1">
    <source>
        <dbReference type="ARBA" id="ARBA00023015"/>
    </source>
</evidence>
<dbReference type="KEGG" id="kbs:EPA93_34180"/>
<proteinExistence type="predicted"/>
<keyword evidence="2 4" id="KW-0238">DNA-binding</keyword>
<dbReference type="GO" id="GO:0000976">
    <property type="term" value="F:transcription cis-regulatory region binding"/>
    <property type="evidence" value="ECO:0007669"/>
    <property type="project" value="TreeGrafter"/>
</dbReference>
<dbReference type="SUPFAM" id="SSF46689">
    <property type="entry name" value="Homeodomain-like"/>
    <property type="match status" value="1"/>
</dbReference>
<reference evidence="7 8" key="1">
    <citation type="submission" date="2019-01" db="EMBL/GenBank/DDBJ databases">
        <title>Ktedonosporobacter rubrisoli SCAWS-G2.</title>
        <authorList>
            <person name="Huang Y."/>
            <person name="Yan B."/>
        </authorList>
    </citation>
    <scope>NUCLEOTIDE SEQUENCE [LARGE SCALE GENOMIC DNA]</scope>
    <source>
        <strain evidence="7 8">SCAWS-G2</strain>
    </source>
</reference>
<evidence type="ECO:0000256" key="3">
    <source>
        <dbReference type="ARBA" id="ARBA00023163"/>
    </source>
</evidence>
<dbReference type="EMBL" id="CP035758">
    <property type="protein sequence ID" value="QBD80748.1"/>
    <property type="molecule type" value="Genomic_DNA"/>
</dbReference>
<keyword evidence="3" id="KW-0804">Transcription</keyword>
<keyword evidence="1" id="KW-0805">Transcription regulation</keyword>
<dbReference type="Pfam" id="PF00440">
    <property type="entry name" value="TetR_N"/>
    <property type="match status" value="1"/>
</dbReference>
<name>A0A4P6JY70_KTERU</name>
<dbReference type="InterPro" id="IPR025996">
    <property type="entry name" value="MT1864/Rv1816-like_C"/>
</dbReference>
<dbReference type="GO" id="GO:0003700">
    <property type="term" value="F:DNA-binding transcription factor activity"/>
    <property type="evidence" value="ECO:0007669"/>
    <property type="project" value="TreeGrafter"/>
</dbReference>
<dbReference type="PANTHER" id="PTHR30055">
    <property type="entry name" value="HTH-TYPE TRANSCRIPTIONAL REGULATOR RUTR"/>
    <property type="match status" value="1"/>
</dbReference>
<feature type="domain" description="HTH tetR-type" evidence="6">
    <location>
        <begin position="23"/>
        <end position="83"/>
    </location>
</feature>
<dbReference type="Gene3D" id="1.10.357.10">
    <property type="entry name" value="Tetracycline Repressor, domain 2"/>
    <property type="match status" value="1"/>
</dbReference>
<feature type="DNA-binding region" description="H-T-H motif" evidence="4">
    <location>
        <begin position="46"/>
        <end position="65"/>
    </location>
</feature>
<evidence type="ECO:0000256" key="5">
    <source>
        <dbReference type="SAM" id="MobiDB-lite"/>
    </source>
</evidence>
<dbReference type="RefSeq" id="WP_129891810.1">
    <property type="nucleotide sequence ID" value="NZ_CP035758.1"/>
</dbReference>
<dbReference type="InterPro" id="IPR050109">
    <property type="entry name" value="HTH-type_TetR-like_transc_reg"/>
</dbReference>
<accession>A0A4P6JY70</accession>
<evidence type="ECO:0000313" key="8">
    <source>
        <dbReference type="Proteomes" id="UP000290365"/>
    </source>
</evidence>
<organism evidence="7 8">
    <name type="scientific">Ktedonosporobacter rubrisoli</name>
    <dbReference type="NCBI Taxonomy" id="2509675"/>
    <lineage>
        <taxon>Bacteria</taxon>
        <taxon>Bacillati</taxon>
        <taxon>Chloroflexota</taxon>
        <taxon>Ktedonobacteria</taxon>
        <taxon>Ktedonobacterales</taxon>
        <taxon>Ktedonosporobacteraceae</taxon>
        <taxon>Ktedonosporobacter</taxon>
    </lineage>
</organism>
<dbReference type="PRINTS" id="PR00455">
    <property type="entry name" value="HTHTETR"/>
</dbReference>
<dbReference type="OrthoDB" id="9815924at2"/>
<dbReference type="PROSITE" id="PS50977">
    <property type="entry name" value="HTH_TETR_2"/>
    <property type="match status" value="1"/>
</dbReference>
<dbReference type="PANTHER" id="PTHR30055:SF234">
    <property type="entry name" value="HTH-TYPE TRANSCRIPTIONAL REGULATOR BETI"/>
    <property type="match status" value="1"/>
</dbReference>